<dbReference type="OrthoDB" id="3350268at2"/>
<dbReference type="AlphaFoldDB" id="A0A553K0L3"/>
<evidence type="ECO:0000313" key="2">
    <source>
        <dbReference type="EMBL" id="TRY18241.1"/>
    </source>
</evidence>
<feature type="domain" description="ThuA-like" evidence="1">
    <location>
        <begin position="17"/>
        <end position="214"/>
    </location>
</feature>
<evidence type="ECO:0000259" key="1">
    <source>
        <dbReference type="Pfam" id="PF06283"/>
    </source>
</evidence>
<dbReference type="RefSeq" id="WP_143938217.1">
    <property type="nucleotide sequence ID" value="NZ_VKKG01000003.1"/>
</dbReference>
<dbReference type="Gene3D" id="3.40.50.880">
    <property type="match status" value="1"/>
</dbReference>
<sequence length="223" mass="24076">MRALVASGSGRYADPWHPFPKTSPLLAEILRGSGFEVDVDDDVDASMGRLDGVDLLVVNAADPWLESDERLARDSAAPQQFAAALERGMGVLALHCALASLRDYPDWAAALGAMWVPGQSWHPPLATTRITGATLPDGTAVADFDVDDERYLSLQRIGRSHVVANFDGSSGPEPAAWVREYGNSRIAVDALGHDERSYASAGHRALVSELAVWASRHQTMWDV</sequence>
<dbReference type="InterPro" id="IPR029010">
    <property type="entry name" value="ThuA-like"/>
</dbReference>
<organism evidence="2 3">
    <name type="scientific">Tessaracoccus rhinocerotis</name>
    <dbReference type="NCBI Taxonomy" id="1689449"/>
    <lineage>
        <taxon>Bacteria</taxon>
        <taxon>Bacillati</taxon>
        <taxon>Actinomycetota</taxon>
        <taxon>Actinomycetes</taxon>
        <taxon>Propionibacteriales</taxon>
        <taxon>Propionibacteriaceae</taxon>
        <taxon>Tessaracoccus</taxon>
    </lineage>
</organism>
<dbReference type="Pfam" id="PF06283">
    <property type="entry name" value="ThuA"/>
    <property type="match status" value="1"/>
</dbReference>
<name>A0A553K0L3_9ACTN</name>
<evidence type="ECO:0000313" key="3">
    <source>
        <dbReference type="Proteomes" id="UP000317638"/>
    </source>
</evidence>
<proteinExistence type="predicted"/>
<reference evidence="2 3" key="1">
    <citation type="submission" date="2019-07" db="EMBL/GenBank/DDBJ databases">
        <authorList>
            <person name="Zhou L.-Y."/>
        </authorList>
    </citation>
    <scope>NUCLEOTIDE SEQUENCE [LARGE SCALE GENOMIC DNA]</scope>
    <source>
        <strain evidence="2 3">YIM 101269</strain>
    </source>
</reference>
<keyword evidence="3" id="KW-1185">Reference proteome</keyword>
<gene>
    <name evidence="2" type="ORF">FOJ82_09380</name>
</gene>
<dbReference type="Proteomes" id="UP000317638">
    <property type="component" value="Unassembled WGS sequence"/>
</dbReference>
<dbReference type="InterPro" id="IPR029062">
    <property type="entry name" value="Class_I_gatase-like"/>
</dbReference>
<dbReference type="EMBL" id="VKKG01000003">
    <property type="protein sequence ID" value="TRY18241.1"/>
    <property type="molecule type" value="Genomic_DNA"/>
</dbReference>
<protein>
    <submittedName>
        <fullName evidence="2">ThuA domain-containing protein</fullName>
    </submittedName>
</protein>
<accession>A0A553K0L3</accession>
<dbReference type="SUPFAM" id="SSF52317">
    <property type="entry name" value="Class I glutamine amidotransferase-like"/>
    <property type="match status" value="1"/>
</dbReference>
<comment type="caution">
    <text evidence="2">The sequence shown here is derived from an EMBL/GenBank/DDBJ whole genome shotgun (WGS) entry which is preliminary data.</text>
</comment>